<keyword evidence="2" id="KW-0408">Iron</keyword>
<evidence type="ECO:0000256" key="10">
    <source>
        <dbReference type="ARBA" id="ARBA00047196"/>
    </source>
</evidence>
<accession>A0A0E3HAB5</accession>
<evidence type="ECO:0000256" key="4">
    <source>
        <dbReference type="ARBA" id="ARBA00023239"/>
    </source>
</evidence>
<evidence type="ECO:0000256" key="9">
    <source>
        <dbReference type="ARBA" id="ARBA00047176"/>
    </source>
</evidence>
<sequence length="402" mass="43659">MYLTKEEEQILNGEAGETLRQAIGILVALGDIYGADRLIPIKSAQIAGVSYKTIGDAGLEWISDLQGRVKVPAILNPAGMDLEDWERLRISPEFAEKQKLIIQTYAKLGIRCECTCTPYTLEGFDTSYGDHLAWSESSAVSYANSVLGARTNREGGPSALSAALLGKTANYGLHLDENRVPEISIHVEFPLKGSDYGALGYIVGKLAGSKVPVFHLKTTPDVDELKALGAAMAASGAVALYHVEGVTPEIRRLNFEDPEEKITIERKQLDEVYETLNKATREPELITIGCPHCSATELEKIAKLLKGKTVSKELWIFTSRELVKRYPEYIKTIEKSGAKVVCDTCMVVSPATNRYSCVMVNSGKALAYVPGMCGAEAVYGNMEMCIEEAVGGNTAKKEGGSH</sequence>
<dbReference type="PANTHER" id="PTHR36577:SF3">
    <property type="entry name" value="DUF521 DOMAIN PROTEIN (AFU_ORTHOLOGUE AFUA_6G00490)"/>
    <property type="match status" value="1"/>
</dbReference>
<dbReference type="KEGG" id="mthe:MSTHC_1246"/>
<dbReference type="PANTHER" id="PTHR36577">
    <property type="entry name" value="DUF521 DOMAIN PROTEIN (AFU_ORTHOLOGUE AFUA_6G00490)"/>
    <property type="match status" value="1"/>
</dbReference>
<dbReference type="GeneID" id="41602576"/>
<evidence type="ECO:0000313" key="12">
    <source>
        <dbReference type="EMBL" id="AKB15564.1"/>
    </source>
</evidence>
<comment type="subunit">
    <text evidence="8">Heterodimer composed of a large subunit (PMDh-L) and a small subunit (PMDh-S).</text>
</comment>
<dbReference type="RefSeq" id="WP_048167788.1">
    <property type="nucleotide sequence ID" value="NZ_CP009502.1"/>
</dbReference>
<evidence type="ECO:0000313" key="13">
    <source>
        <dbReference type="Proteomes" id="UP000056925"/>
    </source>
</evidence>
<keyword evidence="3" id="KW-0414">Isoprene biosynthesis</keyword>
<dbReference type="Proteomes" id="UP000056925">
    <property type="component" value="Chromosome"/>
</dbReference>
<dbReference type="EMBL" id="CP009502">
    <property type="protein sequence ID" value="AKB15564.1"/>
    <property type="molecule type" value="Genomic_DNA"/>
</dbReference>
<comment type="pathway">
    <text evidence="1">Isoprenoid biosynthesis; isopentenyl diphosphate biosynthesis via mevalonate pathway.</text>
</comment>
<evidence type="ECO:0000256" key="3">
    <source>
        <dbReference type="ARBA" id="ARBA00023229"/>
    </source>
</evidence>
<dbReference type="AlphaFoldDB" id="A0A0E3HAB5"/>
<name>A0A0E3HAB5_METTE</name>
<evidence type="ECO:0000256" key="7">
    <source>
        <dbReference type="ARBA" id="ARBA00046333"/>
    </source>
</evidence>
<dbReference type="PATRIC" id="fig|1434121.4.peg.1540"/>
<comment type="function">
    <text evidence="6">Component of a hydro-lyase that catalyzes the dehydration of mevalonate 5-phosphate (MVA5P) to form trans-anhydromevalonate 5-phosphate (tAHMP). Involved in the archaeal mevalonate (MVA) pathway, which provides fundamental precursors for isoprenoid biosynthesis, such as isopentenyl diphosphate (IPP) and dimethylallyl diphosphate (DMAPP).</text>
</comment>
<dbReference type="EC" id="4.2.1.182" evidence="9"/>
<evidence type="ECO:0000256" key="5">
    <source>
        <dbReference type="ARBA" id="ARBA00045120"/>
    </source>
</evidence>
<evidence type="ECO:0000256" key="2">
    <source>
        <dbReference type="ARBA" id="ARBA00023004"/>
    </source>
</evidence>
<dbReference type="InterPro" id="IPR007506">
    <property type="entry name" value="PMDh-L-like_dom"/>
</dbReference>
<evidence type="ECO:0000256" key="6">
    <source>
        <dbReference type="ARBA" id="ARBA00045299"/>
    </source>
</evidence>
<feature type="domain" description="Phosphomevalonate dehydratase large subunit-like" evidence="11">
    <location>
        <begin position="1"/>
        <end position="387"/>
    </location>
</feature>
<evidence type="ECO:0000259" key="11">
    <source>
        <dbReference type="Pfam" id="PF04412"/>
    </source>
</evidence>
<gene>
    <name evidence="12" type="ORF">MSTHC_1246</name>
</gene>
<comment type="catalytic activity">
    <reaction evidence="5">
        <text>(R)-5-phosphomevalonate = (2E)-3-methyl-5-phosphooxypent-2-enoate + H2O</text>
        <dbReference type="Rhea" id="RHEA:78975"/>
        <dbReference type="ChEBI" id="CHEBI:15377"/>
        <dbReference type="ChEBI" id="CHEBI:58146"/>
        <dbReference type="ChEBI" id="CHEBI:229665"/>
        <dbReference type="EC" id="4.2.1.182"/>
    </reaction>
    <physiologicalReaction direction="left-to-right" evidence="5">
        <dbReference type="Rhea" id="RHEA:78976"/>
    </physiologicalReaction>
</comment>
<dbReference type="GO" id="GO:0016829">
    <property type="term" value="F:lyase activity"/>
    <property type="evidence" value="ECO:0007669"/>
    <property type="project" value="UniProtKB-KW"/>
</dbReference>
<proteinExistence type="inferred from homology"/>
<organism evidence="12 13">
    <name type="scientific">Methanosarcina thermophila CHTI-55</name>
    <dbReference type="NCBI Taxonomy" id="1434121"/>
    <lineage>
        <taxon>Archaea</taxon>
        <taxon>Methanobacteriati</taxon>
        <taxon>Methanobacteriota</taxon>
        <taxon>Stenosarchaea group</taxon>
        <taxon>Methanomicrobia</taxon>
        <taxon>Methanosarcinales</taxon>
        <taxon>Methanosarcinaceae</taxon>
        <taxon>Methanosarcina</taxon>
    </lineage>
</organism>
<protein>
    <recommendedName>
        <fullName evidence="10">Phosphomevalonate dehydratase large subunit</fullName>
        <ecNumber evidence="9">4.2.1.182</ecNumber>
    </recommendedName>
</protein>
<dbReference type="HOGENOM" id="CLU_018825_1_0_2"/>
<reference evidence="12 13" key="1">
    <citation type="submission" date="2014-07" db="EMBL/GenBank/DDBJ databases">
        <title>Methanogenic archaea and the global carbon cycle.</title>
        <authorList>
            <person name="Henriksen J.R."/>
            <person name="Luke J."/>
            <person name="Reinhart S."/>
            <person name="Benedict M.N."/>
            <person name="Youngblut N.D."/>
            <person name="Metcalf M.E."/>
            <person name="Whitaker R.J."/>
            <person name="Metcalf W.W."/>
        </authorList>
    </citation>
    <scope>NUCLEOTIDE SEQUENCE [LARGE SCALE GENOMIC DNA]</scope>
    <source>
        <strain evidence="12 13">CHTI-55</strain>
    </source>
</reference>
<comment type="similarity">
    <text evidence="7">Belongs to the AcnX type II large subunit family.</text>
</comment>
<dbReference type="Pfam" id="PF04412">
    <property type="entry name" value="AcnX"/>
    <property type="match status" value="1"/>
</dbReference>
<evidence type="ECO:0000256" key="1">
    <source>
        <dbReference type="ARBA" id="ARBA00005092"/>
    </source>
</evidence>
<dbReference type="GO" id="GO:0008299">
    <property type="term" value="P:isoprenoid biosynthetic process"/>
    <property type="evidence" value="ECO:0007669"/>
    <property type="project" value="UniProtKB-KW"/>
</dbReference>
<keyword evidence="4" id="KW-0456">Lyase</keyword>
<evidence type="ECO:0000256" key="8">
    <source>
        <dbReference type="ARBA" id="ARBA00046520"/>
    </source>
</evidence>
<dbReference type="CDD" id="cd01355">
    <property type="entry name" value="AcnX"/>
    <property type="match status" value="1"/>
</dbReference>